<name>A0A1H0LVG1_9PSEU</name>
<dbReference type="Proteomes" id="UP000199691">
    <property type="component" value="Unassembled WGS sequence"/>
</dbReference>
<gene>
    <name evidence="1" type="ORF">SAMN05421507_103468</name>
</gene>
<dbReference type="STRING" id="641025.SAMN05421507_103468"/>
<keyword evidence="2" id="KW-1185">Reference proteome</keyword>
<accession>A0A1H0LVG1</accession>
<protein>
    <submittedName>
        <fullName evidence="1">Uncharacterized protein</fullName>
    </submittedName>
</protein>
<dbReference type="AlphaFoldDB" id="A0A1H0LVG1"/>
<proteinExistence type="predicted"/>
<evidence type="ECO:0000313" key="1">
    <source>
        <dbReference type="EMBL" id="SDO72115.1"/>
    </source>
</evidence>
<evidence type="ECO:0000313" key="2">
    <source>
        <dbReference type="Proteomes" id="UP000199691"/>
    </source>
</evidence>
<dbReference type="EMBL" id="FNIX01000003">
    <property type="protein sequence ID" value="SDO72115.1"/>
    <property type="molecule type" value="Genomic_DNA"/>
</dbReference>
<organism evidence="1 2">
    <name type="scientific">Lentzea jiangxiensis</name>
    <dbReference type="NCBI Taxonomy" id="641025"/>
    <lineage>
        <taxon>Bacteria</taxon>
        <taxon>Bacillati</taxon>
        <taxon>Actinomycetota</taxon>
        <taxon>Actinomycetes</taxon>
        <taxon>Pseudonocardiales</taxon>
        <taxon>Pseudonocardiaceae</taxon>
        <taxon>Lentzea</taxon>
    </lineage>
</organism>
<reference evidence="2" key="1">
    <citation type="submission" date="2016-10" db="EMBL/GenBank/DDBJ databases">
        <authorList>
            <person name="Varghese N."/>
            <person name="Submissions S."/>
        </authorList>
    </citation>
    <scope>NUCLEOTIDE SEQUENCE [LARGE SCALE GENOMIC DNA]</scope>
    <source>
        <strain evidence="2">CGMCC 4.6609</strain>
    </source>
</reference>
<sequence>MRLPLAQQPVIAPASAIAVSRYDRRGAVPASAARRASDSTNSAHVVTQRTCCYSISAVMPTAST</sequence>